<protein>
    <submittedName>
        <fullName evidence="1">Uncharacterized protein</fullName>
    </submittedName>
</protein>
<dbReference type="Proteomes" id="UP000663853">
    <property type="component" value="Unassembled WGS sequence"/>
</dbReference>
<reference evidence="1" key="1">
    <citation type="submission" date="2021-01" db="EMBL/GenBank/DDBJ databases">
        <authorList>
            <person name="Kaushik A."/>
        </authorList>
    </citation>
    <scope>NUCLEOTIDE SEQUENCE</scope>
    <source>
        <strain evidence="1">AG6-10EEA</strain>
    </source>
</reference>
<gene>
    <name evidence="1" type="ORF">RDB_LOCUS2205</name>
</gene>
<evidence type="ECO:0000313" key="1">
    <source>
        <dbReference type="EMBL" id="CAE6412262.1"/>
    </source>
</evidence>
<comment type="caution">
    <text evidence="1">The sequence shown here is derived from an EMBL/GenBank/DDBJ whole genome shotgun (WGS) entry which is preliminary data.</text>
</comment>
<name>A0A8H2WZN9_9AGAM</name>
<organism evidence="1 2">
    <name type="scientific">Rhizoctonia solani</name>
    <dbReference type="NCBI Taxonomy" id="456999"/>
    <lineage>
        <taxon>Eukaryota</taxon>
        <taxon>Fungi</taxon>
        <taxon>Dikarya</taxon>
        <taxon>Basidiomycota</taxon>
        <taxon>Agaricomycotina</taxon>
        <taxon>Agaricomycetes</taxon>
        <taxon>Cantharellales</taxon>
        <taxon>Ceratobasidiaceae</taxon>
        <taxon>Rhizoctonia</taxon>
    </lineage>
</organism>
<proteinExistence type="predicted"/>
<evidence type="ECO:0000313" key="2">
    <source>
        <dbReference type="Proteomes" id="UP000663853"/>
    </source>
</evidence>
<dbReference type="EMBL" id="CAJMXA010000030">
    <property type="protein sequence ID" value="CAE6412262.1"/>
    <property type="molecule type" value="Genomic_DNA"/>
</dbReference>
<accession>A0A8H2WZN9</accession>
<sequence>MSSKSGGAMRPLKQYTEGSFQFSIPDQVYQFLNILCETSSKKSWSTEDAQLFLHEFVEGNGIIRLRDAIRFPIDSSRSWSFQRGYVPIFVYITSESVIKKALHADINKLYGVIHNNFKAIRDTIETHMPRLIEARSFKDGHKPLSGRVLFKAMFSALYEYVVRFKSAVSDPDVRKLVERLAGWFDIWAVGLSSKPPFDDECVRFETYQKESIIENIDNDKERLLSFIKEPDARNVDRGTNRQEITEGLVANLQRILDNEGPGNLRKAGPRHDNDHVKIQDIGVAPTPDELLCEEDPYLPGNLFEAPHNLEPRSVKRLFDIQFRLLREEMMAPVQTAVQCVVSDLKKPTSVPTLLSNLIRDGGGRYRTPDAQDSVIFSVFTNVTFQPLSLDTRGLSLGVEFDAPPGDAQSEIVETRVAYWERIATKRLTQGALVALIWKDQNGKIDTYIGTITSSSFDLVATARHSSDRISIKVSFFDPAAELRVLHILQNRRGTYGTRVLIEAPVFYEGVRPFLEALQRNPDGLPFLNYLRHQSRKELQQMAIRAPSYSTAPGFSFDLKDLFPPDANIQSLSLNTSSVNSINGARSSLLRGSRLDPSQVDAVVDSLTREL</sequence>
<dbReference type="AlphaFoldDB" id="A0A8H2WZN9"/>